<dbReference type="Proteomes" id="UP000614200">
    <property type="component" value="Unassembled WGS sequence"/>
</dbReference>
<keyword evidence="5" id="KW-0804">Transcription</keyword>
<accession>A0ABR9ZW57</accession>
<dbReference type="SUPFAM" id="SSF55785">
    <property type="entry name" value="PYP-like sensor domain (PAS domain)"/>
    <property type="match status" value="1"/>
</dbReference>
<evidence type="ECO:0000256" key="5">
    <source>
        <dbReference type="ARBA" id="ARBA00023163"/>
    </source>
</evidence>
<dbReference type="InterPro" id="IPR003593">
    <property type="entry name" value="AAA+_ATPase"/>
</dbReference>
<dbReference type="InterPro" id="IPR036388">
    <property type="entry name" value="WH-like_DNA-bd_sf"/>
</dbReference>
<dbReference type="InterPro" id="IPR025943">
    <property type="entry name" value="Sigma_54_int_dom_ATP-bd_2"/>
</dbReference>
<organism evidence="7 8">
    <name type="scientific">Fusibacter ferrireducens</name>
    <dbReference type="NCBI Taxonomy" id="2785058"/>
    <lineage>
        <taxon>Bacteria</taxon>
        <taxon>Bacillati</taxon>
        <taxon>Bacillota</taxon>
        <taxon>Clostridia</taxon>
        <taxon>Eubacteriales</taxon>
        <taxon>Eubacteriales Family XII. Incertae Sedis</taxon>
        <taxon>Fusibacter</taxon>
    </lineage>
</organism>
<dbReference type="PROSITE" id="PS00675">
    <property type="entry name" value="SIGMA54_INTERACT_1"/>
    <property type="match status" value="1"/>
</dbReference>
<comment type="caution">
    <text evidence="7">The sequence shown here is derived from an EMBL/GenBank/DDBJ whole genome shotgun (WGS) entry which is preliminary data.</text>
</comment>
<dbReference type="Gene3D" id="3.40.50.300">
    <property type="entry name" value="P-loop containing nucleotide triphosphate hydrolases"/>
    <property type="match status" value="1"/>
</dbReference>
<dbReference type="SMART" id="SM00382">
    <property type="entry name" value="AAA"/>
    <property type="match status" value="1"/>
</dbReference>
<evidence type="ECO:0000256" key="2">
    <source>
        <dbReference type="ARBA" id="ARBA00022840"/>
    </source>
</evidence>
<evidence type="ECO:0000313" key="8">
    <source>
        <dbReference type="Proteomes" id="UP000614200"/>
    </source>
</evidence>
<dbReference type="InterPro" id="IPR027417">
    <property type="entry name" value="P-loop_NTPase"/>
</dbReference>
<dbReference type="InterPro" id="IPR025662">
    <property type="entry name" value="Sigma_54_int_dom_ATP-bd_1"/>
</dbReference>
<dbReference type="EMBL" id="JADKNH010000008">
    <property type="protein sequence ID" value="MBF4694216.1"/>
    <property type="molecule type" value="Genomic_DNA"/>
</dbReference>
<gene>
    <name evidence="7" type="ORF">ISU02_13925</name>
</gene>
<dbReference type="Gene3D" id="1.10.10.10">
    <property type="entry name" value="Winged helix-like DNA-binding domain superfamily/Winged helix DNA-binding domain"/>
    <property type="match status" value="1"/>
</dbReference>
<dbReference type="Pfam" id="PF25601">
    <property type="entry name" value="AAA_lid_14"/>
    <property type="match status" value="1"/>
</dbReference>
<evidence type="ECO:0000256" key="4">
    <source>
        <dbReference type="ARBA" id="ARBA00023125"/>
    </source>
</evidence>
<proteinExistence type="predicted"/>
<keyword evidence="1" id="KW-0547">Nucleotide-binding</keyword>
<dbReference type="CDD" id="cd00009">
    <property type="entry name" value="AAA"/>
    <property type="match status" value="1"/>
</dbReference>
<feature type="domain" description="Sigma-54 factor interaction" evidence="6">
    <location>
        <begin position="335"/>
        <end position="559"/>
    </location>
</feature>
<keyword evidence="4" id="KW-0238">DNA-binding</keyword>
<dbReference type="PANTHER" id="PTHR32071">
    <property type="entry name" value="TRANSCRIPTIONAL REGULATORY PROTEIN"/>
    <property type="match status" value="1"/>
</dbReference>
<dbReference type="PROSITE" id="PS00676">
    <property type="entry name" value="SIGMA54_INTERACT_2"/>
    <property type="match status" value="1"/>
</dbReference>
<dbReference type="Gene3D" id="3.30.450.20">
    <property type="entry name" value="PAS domain"/>
    <property type="match status" value="1"/>
</dbReference>
<name>A0ABR9ZW57_9FIRM</name>
<dbReference type="SUPFAM" id="SSF52540">
    <property type="entry name" value="P-loop containing nucleoside triphosphate hydrolases"/>
    <property type="match status" value="1"/>
</dbReference>
<evidence type="ECO:0000313" key="7">
    <source>
        <dbReference type="EMBL" id="MBF4694216.1"/>
    </source>
</evidence>
<dbReference type="InterPro" id="IPR002078">
    <property type="entry name" value="Sigma_54_int"/>
</dbReference>
<dbReference type="RefSeq" id="WP_194702453.1">
    <property type="nucleotide sequence ID" value="NZ_JADKNH010000008.1"/>
</dbReference>
<evidence type="ECO:0000259" key="6">
    <source>
        <dbReference type="PROSITE" id="PS50045"/>
    </source>
</evidence>
<dbReference type="Gene3D" id="1.10.8.60">
    <property type="match status" value="1"/>
</dbReference>
<evidence type="ECO:0000256" key="1">
    <source>
        <dbReference type="ARBA" id="ARBA00022741"/>
    </source>
</evidence>
<keyword evidence="2" id="KW-0067">ATP-binding</keyword>
<evidence type="ECO:0000256" key="3">
    <source>
        <dbReference type="ARBA" id="ARBA00023015"/>
    </source>
</evidence>
<dbReference type="PROSITE" id="PS50045">
    <property type="entry name" value="SIGMA54_INTERACT_4"/>
    <property type="match status" value="1"/>
</dbReference>
<reference evidence="7 8" key="1">
    <citation type="submission" date="2020-11" db="EMBL/GenBank/DDBJ databases">
        <title>Fusibacter basophilias sp. nov.</title>
        <authorList>
            <person name="Qiu D."/>
        </authorList>
    </citation>
    <scope>NUCLEOTIDE SEQUENCE [LARGE SCALE GENOMIC DNA]</scope>
    <source>
        <strain evidence="7 8">Q10-2</strain>
    </source>
</reference>
<protein>
    <submittedName>
        <fullName evidence="7">Sigma 54-interacting transcriptional regulator</fullName>
    </submittedName>
</protein>
<dbReference type="InterPro" id="IPR058031">
    <property type="entry name" value="AAA_lid_NorR"/>
</dbReference>
<dbReference type="Pfam" id="PF00158">
    <property type="entry name" value="Sigma54_activat"/>
    <property type="match status" value="1"/>
</dbReference>
<keyword evidence="3" id="KW-0805">Transcription regulation</keyword>
<dbReference type="PROSITE" id="PS00688">
    <property type="entry name" value="SIGMA54_INTERACT_3"/>
    <property type="match status" value="1"/>
</dbReference>
<keyword evidence="8" id="KW-1185">Reference proteome</keyword>
<dbReference type="PANTHER" id="PTHR32071:SF57">
    <property type="entry name" value="C4-DICARBOXYLATE TRANSPORT TRANSCRIPTIONAL REGULATORY PROTEIN DCTD"/>
    <property type="match status" value="1"/>
</dbReference>
<dbReference type="InterPro" id="IPR035965">
    <property type="entry name" value="PAS-like_dom_sf"/>
</dbReference>
<sequence>MKSIAVIIDVKTELETFLRNNLKIVFGNQTEINFYYLNGLKEDDLIEDDVVLVMTEERAIKTQKHLKENKPIIVLRRTVKEDALYPIFKIPPGTKVLVVNDNIETTLETVTLLYQIGIDHLNLVPFESGMTYEDIKIAITPNVKRKVPENIKNIIDIGNRYIDMASFIQIIDKLKISDKEITKKLIDYTESIITFESGIKSQIRQLYIKNEQLDTIVNLSSEGIMLTNNENTILIANNAFLKIFNIKQNIINMKLDVLFDQETLEILNREVLIEELIEYEEKYVIINKSRTMYLDENYGYYYNFQEVTYIKTLEQNLRKKLRNKGFITRYTFDAIKTDSSVMKACIDLAKKIANSDLTVFISGESGTGKEMLAQSIHSESSRGYHPFIAANCAAFAENLLESELFGYEGGAFTGALKEGKAGMFELANNGSIFLDEIGDMPLSLQTRLLRVLQEKQVMRIGSQRVIEINTRVIVATNKNLYEMVRKGEFREDLYYRINVLPINIPPLRQRKADIIPLLSHFIDKDKHIVLSDEVKAFLLRYPWPGNIRELQNVAAYIGLIHDREVHLDNLPYYLLDKDSDFKDEVQEIQDVVGLKRCYDLMSIIKQSNLQGKGIGRQGLEELLKITYSDISEGEIRRILNVLNQLNFVISYKGRKGSVITEKGKVFMEWVIKKSLW</sequence>
<dbReference type="InterPro" id="IPR025944">
    <property type="entry name" value="Sigma_54_int_dom_CS"/>
</dbReference>